<dbReference type="STRING" id="1075402.AN216_05205"/>
<dbReference type="Proteomes" id="UP000176101">
    <property type="component" value="Unassembled WGS sequence"/>
</dbReference>
<accession>A0A1E7KLP1</accession>
<dbReference type="PATRIC" id="fig|1075402.3.peg.5145"/>
<evidence type="ECO:0000313" key="2">
    <source>
        <dbReference type="Proteomes" id="UP000176101"/>
    </source>
</evidence>
<name>A0A1E7KLP1_9ACTN</name>
<proteinExistence type="predicted"/>
<dbReference type="AlphaFoldDB" id="A0A1E7KLP1"/>
<keyword evidence="2" id="KW-1185">Reference proteome</keyword>
<protein>
    <recommendedName>
        <fullName evidence="3">DUF2771 domain-containing protein</fullName>
    </recommendedName>
</protein>
<dbReference type="RefSeq" id="WP_070195406.1">
    <property type="nucleotide sequence ID" value="NZ_LJGU01000109.1"/>
</dbReference>
<reference evidence="1 2" key="1">
    <citation type="journal article" date="2016" name="Front. Microbiol.">
        <title>Comparative Genomics Analysis of Streptomyces Species Reveals Their Adaptation to the Marine Environment and Their Diversity at the Genomic Level.</title>
        <authorList>
            <person name="Tian X."/>
            <person name="Zhang Z."/>
            <person name="Yang T."/>
            <person name="Chen M."/>
            <person name="Li J."/>
            <person name="Chen F."/>
            <person name="Yang J."/>
            <person name="Li W."/>
            <person name="Zhang B."/>
            <person name="Zhang Z."/>
            <person name="Wu J."/>
            <person name="Zhang C."/>
            <person name="Long L."/>
            <person name="Xiao J."/>
        </authorList>
    </citation>
    <scope>NUCLEOTIDE SEQUENCE [LARGE SCALE GENOMIC DNA]</scope>
    <source>
        <strain evidence="1 2">SCSIO 02100</strain>
    </source>
</reference>
<evidence type="ECO:0000313" key="1">
    <source>
        <dbReference type="EMBL" id="OEV04889.1"/>
    </source>
</evidence>
<organism evidence="1 2">
    <name type="scientific">Streptomyces oceani</name>
    <dbReference type="NCBI Taxonomy" id="1075402"/>
    <lineage>
        <taxon>Bacteria</taxon>
        <taxon>Bacillati</taxon>
        <taxon>Actinomycetota</taxon>
        <taxon>Actinomycetes</taxon>
        <taxon>Kitasatosporales</taxon>
        <taxon>Streptomycetaceae</taxon>
        <taxon>Streptomyces</taxon>
    </lineage>
</organism>
<gene>
    <name evidence="1" type="ORF">AN216_05205</name>
</gene>
<dbReference type="OrthoDB" id="5185019at2"/>
<sequence>MTNALSGSRRGLRTATAIGTVTLGMLALAACEKPTPLMTVTVGSDTVTAEAACYEDGAVLDDAKANACSKKDDAEQTITVDKDEKIRIGVEPDMAEDGWLLLVNNQPVLSEPSDETYLTFPGEAFFQKQGPTGTPVPTESAKITVVQTADKKVKGVWQVQAKQD</sequence>
<comment type="caution">
    <text evidence="1">The sequence shown here is derived from an EMBL/GenBank/DDBJ whole genome shotgun (WGS) entry which is preliminary data.</text>
</comment>
<dbReference type="EMBL" id="LJGU01000109">
    <property type="protein sequence ID" value="OEV04889.1"/>
    <property type="molecule type" value="Genomic_DNA"/>
</dbReference>
<evidence type="ECO:0008006" key="3">
    <source>
        <dbReference type="Google" id="ProtNLM"/>
    </source>
</evidence>